<evidence type="ECO:0000313" key="2">
    <source>
        <dbReference type="EMBL" id="WFD39233.1"/>
    </source>
</evidence>
<dbReference type="GO" id="GO:0005739">
    <property type="term" value="C:mitochondrion"/>
    <property type="evidence" value="ECO:0007669"/>
    <property type="project" value="UniProtKB-SubCell"/>
</dbReference>
<evidence type="ECO:0000313" key="3">
    <source>
        <dbReference type="Proteomes" id="UP001217754"/>
    </source>
</evidence>
<sequence length="139" mass="15232">MSLRFALPSLRSPALRAPVLRAPAMVRMSSNRAPSGPNPLDAPTLAALKQRWKQARLAKDANTATVLGGILTDLQYAEKTKAQANQKAPSVIKMLQKGIKKRTDAAKVFRNAKPEPRPDLAEKEDKEIALLQSLLPKEE</sequence>
<proteinExistence type="inferred from homology"/>
<dbReference type="PANTHER" id="PTHR28055">
    <property type="entry name" value="ALTERED INHERITANCE OF MITOCHONDRIA PROTEIN 41, MITOCHONDRIAL"/>
    <property type="match status" value="1"/>
</dbReference>
<evidence type="ECO:0000256" key="1">
    <source>
        <dbReference type="RuleBase" id="RU365099"/>
    </source>
</evidence>
<reference evidence="2" key="1">
    <citation type="submission" date="2023-03" db="EMBL/GenBank/DDBJ databases">
        <title>Mating type loci evolution in Malassezia.</title>
        <authorList>
            <person name="Coelho M.A."/>
        </authorList>
    </citation>
    <scope>NUCLEOTIDE SEQUENCE</scope>
    <source>
        <strain evidence="2">CBS 9431</strain>
    </source>
</reference>
<keyword evidence="1" id="KW-0496">Mitochondrion</keyword>
<dbReference type="InterPro" id="IPR042184">
    <property type="entry name" value="YqeY/Aim41_N"/>
</dbReference>
<dbReference type="InterPro" id="IPR019004">
    <property type="entry name" value="YqeY/Aim41"/>
</dbReference>
<comment type="subcellular location">
    <subcellularLocation>
        <location evidence="1">Mitochondrion</location>
    </subcellularLocation>
</comment>
<dbReference type="Pfam" id="PF09424">
    <property type="entry name" value="YqeY"/>
    <property type="match status" value="1"/>
</dbReference>
<dbReference type="Gene3D" id="1.10.1510.10">
    <property type="entry name" value="Uncharacterised protein YqeY/AIM41 PF09424, N-terminal domain"/>
    <property type="match status" value="1"/>
</dbReference>
<dbReference type="EMBL" id="CP119960">
    <property type="protein sequence ID" value="WFD39233.1"/>
    <property type="molecule type" value="Genomic_DNA"/>
</dbReference>
<dbReference type="PANTHER" id="PTHR28055:SF1">
    <property type="entry name" value="ALTERED INHERITANCE OF MITOCHONDRIA PROTEIN 41, MITOCHONDRIAL"/>
    <property type="match status" value="1"/>
</dbReference>
<dbReference type="SUPFAM" id="SSF89095">
    <property type="entry name" value="GatB/YqeY motif"/>
    <property type="match status" value="1"/>
</dbReference>
<keyword evidence="3" id="KW-1185">Reference proteome</keyword>
<comment type="similarity">
    <text evidence="1">Belongs to the AIM41 family.</text>
</comment>
<dbReference type="InterPro" id="IPR003789">
    <property type="entry name" value="Asn/Gln_tRNA_amidoTrase-B-like"/>
</dbReference>
<dbReference type="GO" id="GO:0016884">
    <property type="term" value="F:carbon-nitrogen ligase activity, with glutamine as amido-N-donor"/>
    <property type="evidence" value="ECO:0007669"/>
    <property type="project" value="UniProtKB-UniRule"/>
</dbReference>
<gene>
    <name evidence="1" type="primary">AIM41</name>
    <name evidence="2" type="ORF">MJAP1_002204</name>
</gene>
<dbReference type="Proteomes" id="UP001217754">
    <property type="component" value="Chromosome 3"/>
</dbReference>
<protein>
    <recommendedName>
        <fullName evidence="1">Altered inheritance of mitochondria protein 41</fullName>
    </recommendedName>
</protein>
<accession>A0AAF0F6D2</accession>
<organism evidence="2 3">
    <name type="scientific">Malassezia japonica</name>
    <dbReference type="NCBI Taxonomy" id="223818"/>
    <lineage>
        <taxon>Eukaryota</taxon>
        <taxon>Fungi</taxon>
        <taxon>Dikarya</taxon>
        <taxon>Basidiomycota</taxon>
        <taxon>Ustilaginomycotina</taxon>
        <taxon>Malasseziomycetes</taxon>
        <taxon>Malasseziales</taxon>
        <taxon>Malasseziaceae</taxon>
        <taxon>Malassezia</taxon>
    </lineage>
</organism>
<dbReference type="AlphaFoldDB" id="A0AAF0F6D2"/>
<name>A0AAF0F6D2_9BASI</name>